<dbReference type="Gene3D" id="3.40.50.1820">
    <property type="entry name" value="alpha/beta hydrolase"/>
    <property type="match status" value="1"/>
</dbReference>
<dbReference type="EMBL" id="MCRI01000040">
    <property type="protein sequence ID" value="ODN65784.1"/>
    <property type="molecule type" value="Genomic_DNA"/>
</dbReference>
<evidence type="ECO:0000256" key="1">
    <source>
        <dbReference type="SAM" id="SignalP"/>
    </source>
</evidence>
<comment type="caution">
    <text evidence="3">The sequence shown here is derived from an EMBL/GenBank/DDBJ whole genome shotgun (WGS) entry which is preliminary data.</text>
</comment>
<dbReference type="PANTHER" id="PTHR12277">
    <property type="entry name" value="ALPHA/BETA HYDROLASE DOMAIN-CONTAINING PROTEIN"/>
    <property type="match status" value="1"/>
</dbReference>
<protein>
    <submittedName>
        <fullName evidence="3">Alpha/beta hydrolase family protein</fullName>
    </submittedName>
</protein>
<sequence>MVTPKTYLLVLLVVLPNFAFSADREATVCGWFKERMVFTMWSSMAPNPDASRVAGNDLIQRTEFTTADDKVLKGYKYQAQDENGLATEPEGYILVALGNAMIADLMITALEQFSQRGYDIYIYDYRGYGDSQGKRRINAIIEDYKELVTHLNTKYEKQLLYGISLGGAVMANVIGSGVQFDRAVIDSSPSRLSPHGCPERIDPAENIPADAKNLLVITGEIDSVLGNDMTSEFRERAEQKGAIVFHGPNYAHPFMDSSHEIHNERLNRVINFLDGGEGN</sequence>
<dbReference type="SUPFAM" id="SSF53474">
    <property type="entry name" value="alpha/beta-Hydrolases"/>
    <property type="match status" value="1"/>
</dbReference>
<name>A0A1E3GP27_9GAMM</name>
<evidence type="ECO:0000259" key="2">
    <source>
        <dbReference type="Pfam" id="PF12146"/>
    </source>
</evidence>
<dbReference type="AlphaFoldDB" id="A0A1E3GP27"/>
<dbReference type="PATRIC" id="fig|291169.3.peg.2491"/>
<dbReference type="PANTHER" id="PTHR12277:SF81">
    <property type="entry name" value="PROTEIN ABHD13"/>
    <property type="match status" value="1"/>
</dbReference>
<dbReference type="InterPro" id="IPR022742">
    <property type="entry name" value="Hydrolase_4"/>
</dbReference>
<dbReference type="GO" id="GO:0016787">
    <property type="term" value="F:hydrolase activity"/>
    <property type="evidence" value="ECO:0007669"/>
    <property type="project" value="UniProtKB-KW"/>
</dbReference>
<proteinExistence type="predicted"/>
<dbReference type="RefSeq" id="WP_069296852.1">
    <property type="nucleotide sequence ID" value="NZ_MCRI01000040.1"/>
</dbReference>
<keyword evidence="3" id="KW-0378">Hydrolase</keyword>
<evidence type="ECO:0000313" key="4">
    <source>
        <dbReference type="Proteomes" id="UP000094379"/>
    </source>
</evidence>
<dbReference type="Pfam" id="PF12146">
    <property type="entry name" value="Hydrolase_4"/>
    <property type="match status" value="1"/>
</dbReference>
<dbReference type="Proteomes" id="UP000094379">
    <property type="component" value="Unassembled WGS sequence"/>
</dbReference>
<feature type="domain" description="Serine aminopeptidase S33" evidence="2">
    <location>
        <begin position="88"/>
        <end position="189"/>
    </location>
</feature>
<feature type="signal peptide" evidence="1">
    <location>
        <begin position="1"/>
        <end position="21"/>
    </location>
</feature>
<reference evidence="3 4" key="1">
    <citation type="submission" date="2016-07" db="EMBL/GenBank/DDBJ databases">
        <title>Draft Genome Sequence of Methylophaga muralis Bur 1.</title>
        <authorList>
            <person name="Vasilenko O.V."/>
            <person name="Doronina N.V."/>
            <person name="Shmareva M.N."/>
            <person name="Tarlachkov S.V."/>
            <person name="Mustakhimov I."/>
            <person name="Trotsenko Y.A."/>
        </authorList>
    </citation>
    <scope>NUCLEOTIDE SEQUENCE [LARGE SCALE GENOMIC DNA]</scope>
    <source>
        <strain evidence="3 4">Bur 1</strain>
    </source>
</reference>
<keyword evidence="4" id="KW-1185">Reference proteome</keyword>
<keyword evidence="1" id="KW-0732">Signal</keyword>
<evidence type="ECO:0000313" key="3">
    <source>
        <dbReference type="EMBL" id="ODN65784.1"/>
    </source>
</evidence>
<feature type="chain" id="PRO_5009128510" evidence="1">
    <location>
        <begin position="22"/>
        <end position="279"/>
    </location>
</feature>
<accession>A0A1E3GP27</accession>
<organism evidence="3 4">
    <name type="scientific">Methylophaga muralis</name>
    <dbReference type="NCBI Taxonomy" id="291169"/>
    <lineage>
        <taxon>Bacteria</taxon>
        <taxon>Pseudomonadati</taxon>
        <taxon>Pseudomonadota</taxon>
        <taxon>Gammaproteobacteria</taxon>
        <taxon>Thiotrichales</taxon>
        <taxon>Piscirickettsiaceae</taxon>
        <taxon>Methylophaga</taxon>
    </lineage>
</organism>
<gene>
    <name evidence="3" type="ORF">A9E74_02471</name>
</gene>
<dbReference type="STRING" id="291169.A9E74_02471"/>
<dbReference type="InterPro" id="IPR029058">
    <property type="entry name" value="AB_hydrolase_fold"/>
</dbReference>